<keyword evidence="10" id="KW-0997">Cell inner membrane</keyword>
<organism evidence="11 12">
    <name type="scientific">Falsiruegeria mediterranea M17</name>
    <dbReference type="NCBI Taxonomy" id="1200281"/>
    <lineage>
        <taxon>Bacteria</taxon>
        <taxon>Pseudomonadati</taxon>
        <taxon>Pseudomonadota</taxon>
        <taxon>Alphaproteobacteria</taxon>
        <taxon>Rhodobacterales</taxon>
        <taxon>Roseobacteraceae</taxon>
        <taxon>Falsiruegeria</taxon>
    </lineage>
</organism>
<dbReference type="OrthoDB" id="7619358at2"/>
<comment type="subcellular location">
    <subcellularLocation>
        <location evidence="10">Cell inner membrane</location>
    </subcellularLocation>
    <subcellularLocation>
        <location evidence="2">Cell membrane</location>
        <topology evidence="2">Single-pass membrane protein</topology>
    </subcellularLocation>
</comment>
<keyword evidence="6 10" id="KW-0812">Transmembrane</keyword>
<comment type="similarity">
    <text evidence="3 10">Belongs to the FliL family.</text>
</comment>
<keyword evidence="8 10" id="KW-1133">Transmembrane helix</keyword>
<keyword evidence="9 10" id="KW-0472">Membrane</keyword>
<sequence>MADATADELEPEKKDGKLPLIIGLVLGLVGAGAGFYATTSGLIPIGKTAEAQDEKTDAKDTGEYPAALPDIEYVDLTPIMITLSGGTTIHQLRFHAQLEVESKYHSDVEKIRPRILDVLNGYLRALELSDLRDPLALTRLRGQMLRRIGIVAGKGRVRDLLVIEFVLN</sequence>
<evidence type="ECO:0000256" key="1">
    <source>
        <dbReference type="ARBA" id="ARBA00002254"/>
    </source>
</evidence>
<dbReference type="Pfam" id="PF03748">
    <property type="entry name" value="FliL"/>
    <property type="match status" value="1"/>
</dbReference>
<keyword evidence="7 10" id="KW-0283">Flagellar rotation</keyword>
<evidence type="ECO:0000256" key="8">
    <source>
        <dbReference type="ARBA" id="ARBA00022989"/>
    </source>
</evidence>
<evidence type="ECO:0000256" key="7">
    <source>
        <dbReference type="ARBA" id="ARBA00022779"/>
    </source>
</evidence>
<dbReference type="Proteomes" id="UP000244898">
    <property type="component" value="Unassembled WGS sequence"/>
</dbReference>
<dbReference type="EMBL" id="ONZG01000001">
    <property type="protein sequence ID" value="SPJ26904.1"/>
    <property type="molecule type" value="Genomic_DNA"/>
</dbReference>
<protein>
    <recommendedName>
        <fullName evidence="10">Flagellar protein FliL</fullName>
    </recommendedName>
</protein>
<dbReference type="GO" id="GO:0009425">
    <property type="term" value="C:bacterial-type flagellum basal body"/>
    <property type="evidence" value="ECO:0007669"/>
    <property type="project" value="InterPro"/>
</dbReference>
<name>A0A2R8C392_9RHOB</name>
<dbReference type="RefSeq" id="WP_108785206.1">
    <property type="nucleotide sequence ID" value="NZ_ONZG01000001.1"/>
</dbReference>
<evidence type="ECO:0000256" key="5">
    <source>
        <dbReference type="ARBA" id="ARBA00022500"/>
    </source>
</evidence>
<keyword evidence="12" id="KW-1185">Reference proteome</keyword>
<dbReference type="GO" id="GO:0005886">
    <property type="term" value="C:plasma membrane"/>
    <property type="evidence" value="ECO:0007669"/>
    <property type="project" value="UniProtKB-SubCell"/>
</dbReference>
<evidence type="ECO:0000256" key="2">
    <source>
        <dbReference type="ARBA" id="ARBA00004162"/>
    </source>
</evidence>
<keyword evidence="4" id="KW-1003">Cell membrane</keyword>
<evidence type="ECO:0000256" key="3">
    <source>
        <dbReference type="ARBA" id="ARBA00008281"/>
    </source>
</evidence>
<evidence type="ECO:0000313" key="12">
    <source>
        <dbReference type="Proteomes" id="UP000244898"/>
    </source>
</evidence>
<evidence type="ECO:0000256" key="10">
    <source>
        <dbReference type="RuleBase" id="RU364125"/>
    </source>
</evidence>
<keyword evidence="5 10" id="KW-0145">Chemotaxis</keyword>
<evidence type="ECO:0000256" key="6">
    <source>
        <dbReference type="ARBA" id="ARBA00022692"/>
    </source>
</evidence>
<evidence type="ECO:0000313" key="11">
    <source>
        <dbReference type="EMBL" id="SPJ26904.1"/>
    </source>
</evidence>
<feature type="transmembrane region" description="Helical" evidence="10">
    <location>
        <begin position="20"/>
        <end position="38"/>
    </location>
</feature>
<gene>
    <name evidence="11" type="ORF">TRM7615_00373</name>
</gene>
<evidence type="ECO:0000256" key="9">
    <source>
        <dbReference type="ARBA" id="ARBA00023136"/>
    </source>
</evidence>
<accession>A0A2R8C392</accession>
<proteinExistence type="inferred from homology"/>
<dbReference type="GO" id="GO:0006935">
    <property type="term" value="P:chemotaxis"/>
    <property type="evidence" value="ECO:0007669"/>
    <property type="project" value="UniProtKB-KW"/>
</dbReference>
<dbReference type="GO" id="GO:0071973">
    <property type="term" value="P:bacterial-type flagellum-dependent cell motility"/>
    <property type="evidence" value="ECO:0007669"/>
    <property type="project" value="InterPro"/>
</dbReference>
<evidence type="ECO:0000256" key="4">
    <source>
        <dbReference type="ARBA" id="ARBA00022475"/>
    </source>
</evidence>
<reference evidence="12" key="1">
    <citation type="submission" date="2018-03" db="EMBL/GenBank/DDBJ databases">
        <authorList>
            <person name="Rodrigo-Torres L."/>
            <person name="Arahal R. D."/>
            <person name="Lucena T."/>
        </authorList>
    </citation>
    <scope>NUCLEOTIDE SEQUENCE [LARGE SCALE GENOMIC DNA]</scope>
    <source>
        <strain evidence="12">CECT 7615</strain>
    </source>
</reference>
<comment type="function">
    <text evidence="1 10">Controls the rotational direction of flagella during chemotaxis.</text>
</comment>
<dbReference type="AlphaFoldDB" id="A0A2R8C392"/>
<dbReference type="InterPro" id="IPR005503">
    <property type="entry name" value="FliL"/>
</dbReference>